<dbReference type="PROSITE" id="PS00107">
    <property type="entry name" value="PROTEIN_KINASE_ATP"/>
    <property type="match status" value="1"/>
</dbReference>
<keyword evidence="6 9" id="KW-0067">ATP-binding</keyword>
<dbReference type="PROSITE" id="PS51285">
    <property type="entry name" value="AGC_KINASE_CTER"/>
    <property type="match status" value="1"/>
</dbReference>
<dbReference type="RefSeq" id="XP_040654917.1">
    <property type="nucleotide sequence ID" value="XM_040804813.1"/>
</dbReference>
<feature type="region of interest" description="Disordered" evidence="10">
    <location>
        <begin position="174"/>
        <end position="206"/>
    </location>
</feature>
<dbReference type="InterPro" id="IPR017441">
    <property type="entry name" value="Protein_kinase_ATP_BS"/>
</dbReference>
<dbReference type="PROSITE" id="PS00108">
    <property type="entry name" value="PROTEIN_KINASE_ST"/>
    <property type="match status" value="1"/>
</dbReference>
<dbReference type="PANTHER" id="PTHR24356:SF400">
    <property type="entry name" value="SERINE_THREONINE-PROTEIN KINASE CBK1"/>
    <property type="match status" value="1"/>
</dbReference>
<accession>A0A151GEP9</accession>
<comment type="catalytic activity">
    <reaction evidence="8">
        <text>L-seryl-[protein] + ATP = O-phospho-L-seryl-[protein] + ADP + H(+)</text>
        <dbReference type="Rhea" id="RHEA:17989"/>
        <dbReference type="Rhea" id="RHEA-COMP:9863"/>
        <dbReference type="Rhea" id="RHEA-COMP:11604"/>
        <dbReference type="ChEBI" id="CHEBI:15378"/>
        <dbReference type="ChEBI" id="CHEBI:29999"/>
        <dbReference type="ChEBI" id="CHEBI:30616"/>
        <dbReference type="ChEBI" id="CHEBI:83421"/>
        <dbReference type="ChEBI" id="CHEBI:456216"/>
        <dbReference type="EC" id="2.7.11.1"/>
    </reaction>
</comment>
<keyword evidence="5 13" id="KW-0418">Kinase</keyword>
<organism evidence="13 14">
    <name type="scientific">Drechmeria coniospora</name>
    <name type="common">Nematophagous fungus</name>
    <name type="synonym">Meria coniospora</name>
    <dbReference type="NCBI Taxonomy" id="98403"/>
    <lineage>
        <taxon>Eukaryota</taxon>
        <taxon>Fungi</taxon>
        <taxon>Dikarya</taxon>
        <taxon>Ascomycota</taxon>
        <taxon>Pezizomycotina</taxon>
        <taxon>Sordariomycetes</taxon>
        <taxon>Hypocreomycetidae</taxon>
        <taxon>Hypocreales</taxon>
        <taxon>Ophiocordycipitaceae</taxon>
        <taxon>Drechmeria</taxon>
    </lineage>
</organism>
<comment type="catalytic activity">
    <reaction evidence="7">
        <text>L-threonyl-[protein] + ATP = O-phospho-L-threonyl-[protein] + ADP + H(+)</text>
        <dbReference type="Rhea" id="RHEA:46608"/>
        <dbReference type="Rhea" id="RHEA-COMP:11060"/>
        <dbReference type="Rhea" id="RHEA-COMP:11605"/>
        <dbReference type="ChEBI" id="CHEBI:15378"/>
        <dbReference type="ChEBI" id="CHEBI:30013"/>
        <dbReference type="ChEBI" id="CHEBI:30616"/>
        <dbReference type="ChEBI" id="CHEBI:61977"/>
        <dbReference type="ChEBI" id="CHEBI:456216"/>
        <dbReference type="EC" id="2.7.11.1"/>
    </reaction>
</comment>
<evidence type="ECO:0000259" key="11">
    <source>
        <dbReference type="PROSITE" id="PS50011"/>
    </source>
</evidence>
<keyword evidence="2" id="KW-0723">Serine/threonine-protein kinase</keyword>
<evidence type="ECO:0000256" key="9">
    <source>
        <dbReference type="PROSITE-ProRule" id="PRU10141"/>
    </source>
</evidence>
<dbReference type="GO" id="GO:0005524">
    <property type="term" value="F:ATP binding"/>
    <property type="evidence" value="ECO:0007669"/>
    <property type="project" value="UniProtKB-UniRule"/>
</dbReference>
<evidence type="ECO:0000256" key="1">
    <source>
        <dbReference type="ARBA" id="ARBA00012513"/>
    </source>
</evidence>
<dbReference type="SMART" id="SM00220">
    <property type="entry name" value="S_TKc"/>
    <property type="match status" value="1"/>
</dbReference>
<dbReference type="AlphaFoldDB" id="A0A151GEP9"/>
<keyword evidence="4 9" id="KW-0547">Nucleotide-binding</keyword>
<dbReference type="InterPro" id="IPR050236">
    <property type="entry name" value="Ser_Thr_kinase_AGC"/>
</dbReference>
<dbReference type="EC" id="2.7.11.1" evidence="1"/>
<name>A0A151GEP9_DRECN</name>
<evidence type="ECO:0000259" key="12">
    <source>
        <dbReference type="PROSITE" id="PS51285"/>
    </source>
</evidence>
<dbReference type="InterPro" id="IPR008271">
    <property type="entry name" value="Ser/Thr_kinase_AS"/>
</dbReference>
<gene>
    <name evidence="13" type="ORF">DCS_07528</name>
</gene>
<reference evidence="13 14" key="1">
    <citation type="journal article" date="2016" name="Sci. Rep.">
        <title>Insights into Adaptations to a Near-Obligate Nematode Endoparasitic Lifestyle from the Finished Genome of Drechmeria coniospora.</title>
        <authorList>
            <person name="Zhang L."/>
            <person name="Zhou Z."/>
            <person name="Guo Q."/>
            <person name="Fokkens L."/>
            <person name="Miskei M."/>
            <person name="Pocsi I."/>
            <person name="Zhang W."/>
            <person name="Chen M."/>
            <person name="Wang L."/>
            <person name="Sun Y."/>
            <person name="Donzelli B.G."/>
            <person name="Gibson D.M."/>
            <person name="Nelson D.R."/>
            <person name="Luo J.G."/>
            <person name="Rep M."/>
            <person name="Liu H."/>
            <person name="Yang S."/>
            <person name="Wang J."/>
            <person name="Krasnoff S.B."/>
            <person name="Xu Y."/>
            <person name="Molnar I."/>
            <person name="Lin M."/>
        </authorList>
    </citation>
    <scope>NUCLEOTIDE SEQUENCE [LARGE SCALE GENOMIC DNA]</scope>
    <source>
        <strain evidence="13 14">ARSEF 6962</strain>
    </source>
</reference>
<dbReference type="EMBL" id="LAYC01000003">
    <property type="protein sequence ID" value="KYK55565.1"/>
    <property type="molecule type" value="Genomic_DNA"/>
</dbReference>
<evidence type="ECO:0000256" key="4">
    <source>
        <dbReference type="ARBA" id="ARBA00022741"/>
    </source>
</evidence>
<keyword evidence="14" id="KW-1185">Reference proteome</keyword>
<dbReference type="GO" id="GO:0035556">
    <property type="term" value="P:intracellular signal transduction"/>
    <property type="evidence" value="ECO:0007669"/>
    <property type="project" value="TreeGrafter"/>
</dbReference>
<dbReference type="Proteomes" id="UP000076580">
    <property type="component" value="Chromosome 03"/>
</dbReference>
<dbReference type="InParanoid" id="A0A151GEP9"/>
<dbReference type="Gene3D" id="3.30.200.20">
    <property type="entry name" value="Phosphorylase Kinase, domain 1"/>
    <property type="match status" value="3"/>
</dbReference>
<feature type="region of interest" description="Disordered" evidence="10">
    <location>
        <begin position="227"/>
        <end position="246"/>
    </location>
</feature>
<dbReference type="STRING" id="98403.A0A151GEP9"/>
<dbReference type="GO" id="GO:0004674">
    <property type="term" value="F:protein serine/threonine kinase activity"/>
    <property type="evidence" value="ECO:0007669"/>
    <property type="project" value="UniProtKB-KW"/>
</dbReference>
<dbReference type="InterPro" id="IPR000719">
    <property type="entry name" value="Prot_kinase_dom"/>
</dbReference>
<evidence type="ECO:0000313" key="13">
    <source>
        <dbReference type="EMBL" id="KYK55565.1"/>
    </source>
</evidence>
<proteinExistence type="predicted"/>
<dbReference type="PROSITE" id="PS50011">
    <property type="entry name" value="PROTEIN_KINASE_DOM"/>
    <property type="match status" value="1"/>
</dbReference>
<evidence type="ECO:0000256" key="8">
    <source>
        <dbReference type="ARBA" id="ARBA00048679"/>
    </source>
</evidence>
<dbReference type="Pfam" id="PF00069">
    <property type="entry name" value="Pkinase"/>
    <property type="match status" value="1"/>
</dbReference>
<dbReference type="PANTHER" id="PTHR24356">
    <property type="entry name" value="SERINE/THREONINE-PROTEIN KINASE"/>
    <property type="match status" value="1"/>
</dbReference>
<dbReference type="InterPro" id="IPR011009">
    <property type="entry name" value="Kinase-like_dom_sf"/>
</dbReference>
<comment type="caution">
    <text evidence="13">The sequence shown here is derived from an EMBL/GenBank/DDBJ whole genome shotgun (WGS) entry which is preliminary data.</text>
</comment>
<feature type="domain" description="AGC-kinase C-terminal" evidence="12">
    <location>
        <begin position="691"/>
        <end position="757"/>
    </location>
</feature>
<feature type="compositionally biased region" description="Low complexity" evidence="10">
    <location>
        <begin position="188"/>
        <end position="202"/>
    </location>
</feature>
<evidence type="ECO:0000256" key="6">
    <source>
        <dbReference type="ARBA" id="ARBA00022840"/>
    </source>
</evidence>
<protein>
    <recommendedName>
        <fullName evidence="1">non-specific serine/threonine protein kinase</fullName>
        <ecNumber evidence="1">2.7.11.1</ecNumber>
    </recommendedName>
</protein>
<sequence>MLPRVPSKRNCPAAGEAEMVPAHVPSALPASDGDDGMGPNIIFLTHARANLWSGIRGAMKAIGRASRSGESHTQASCPPAPIPQPSRHPNGALPSESESSPVLDWSAARNRAVQGKGKSVIGERGFLTPPLTPRKAKGLVPRDLFRRIGHGSGFDSGTTVVLRGSPLKRRTSLQALAGTRSGPDHSSETSSSASSGDSGNWSATETPYTGEVLADSHSPDTASVKVALGRDSSRRHPLSKSSPGGATARTIDEVFCQPRPTVLTVEKAAAARIYVETHYNNLLNKPSGRELRKRYLESQLYYCSHLTADQKDAVRFSFYQQETSYTRQCRVLRTRSMAPLRENSTAQADRYECLKILGRGSFGVVKLVRENEDEDEDKPYPRQVFAMKRGTFVPRGIYSSLLKAQTGALPFLYPPSTHRAKQQRLTVGLFSSPSRRIVPLVASFQDLRSLYLVMEYMPGGDFLGLLIRENILHESVARFYIAEMVLAVEEAHRLKFIHRDIKPDNFLISASGHLKISDFGLAFDGHWSHDASYFNYHRYSLLRKLGIRVDGDTDDQKKCEIVSTQPSWLQSINEVIERHDRRDDLSKNNLSHLLGWRNRCGNRDAAHSVVGTSQYMAPEVIRACRGCEPHVSEKCKDLVYGLIQDKETRLCSTRYETRSRAQINATTSVDFFGRFVFPDDAEDIKAHRWFKNFPWEHIHAMSPPFVPRISSMDDTHYFEESEPVEDFSDSSPEAIEVTDDDVRSILYDLRRVVQDAAIDLISAPYDSARLRSADHQIDIDSHLTPYERKVLKHFIRIYGKKERKRPRDILLRDENTKDVVMDVRKKTAFLGYSWRRMRPGGYCVIPT</sequence>
<feature type="region of interest" description="Disordered" evidence="10">
    <location>
        <begin position="63"/>
        <end position="136"/>
    </location>
</feature>
<dbReference type="Gene3D" id="1.10.510.10">
    <property type="entry name" value="Transferase(Phosphotransferase) domain 1"/>
    <property type="match status" value="2"/>
</dbReference>
<evidence type="ECO:0000256" key="3">
    <source>
        <dbReference type="ARBA" id="ARBA00022679"/>
    </source>
</evidence>
<keyword evidence="3" id="KW-0808">Transferase</keyword>
<evidence type="ECO:0000256" key="7">
    <source>
        <dbReference type="ARBA" id="ARBA00047899"/>
    </source>
</evidence>
<dbReference type="GeneID" id="63720171"/>
<evidence type="ECO:0000256" key="10">
    <source>
        <dbReference type="SAM" id="MobiDB-lite"/>
    </source>
</evidence>
<dbReference type="InterPro" id="IPR000961">
    <property type="entry name" value="AGC-kinase_C"/>
</dbReference>
<dbReference type="SUPFAM" id="SSF56112">
    <property type="entry name" value="Protein kinase-like (PK-like)"/>
    <property type="match status" value="1"/>
</dbReference>
<evidence type="ECO:0000256" key="2">
    <source>
        <dbReference type="ARBA" id="ARBA00022527"/>
    </source>
</evidence>
<feature type="binding site" evidence="9">
    <location>
        <position position="388"/>
    </location>
    <ligand>
        <name>ATP</name>
        <dbReference type="ChEBI" id="CHEBI:30616"/>
    </ligand>
</feature>
<evidence type="ECO:0000256" key="5">
    <source>
        <dbReference type="ARBA" id="ARBA00022777"/>
    </source>
</evidence>
<feature type="domain" description="Protein kinase" evidence="11">
    <location>
        <begin position="351"/>
        <end position="830"/>
    </location>
</feature>
<evidence type="ECO:0000313" key="14">
    <source>
        <dbReference type="Proteomes" id="UP000076580"/>
    </source>
</evidence>